<dbReference type="SUPFAM" id="SSF109854">
    <property type="entry name" value="DinB/YfiT-like putative metalloenzymes"/>
    <property type="match status" value="1"/>
</dbReference>
<dbReference type="InterPro" id="IPR007061">
    <property type="entry name" value="MST-like"/>
</dbReference>
<dbReference type="EMBL" id="SDPU01000018">
    <property type="protein sequence ID" value="RYU13523.1"/>
    <property type="molecule type" value="Genomic_DNA"/>
</dbReference>
<evidence type="ECO:0000313" key="1">
    <source>
        <dbReference type="EMBL" id="RYU13523.1"/>
    </source>
</evidence>
<dbReference type="OrthoDB" id="4548523at2"/>
<dbReference type="AlphaFoldDB" id="A0A4Q5J4U6"/>
<comment type="caution">
    <text evidence="1">The sequence shown here is derived from an EMBL/GenBank/DDBJ whole genome shotgun (WGS) entry which is preliminary data.</text>
</comment>
<proteinExistence type="predicted"/>
<reference evidence="1 2" key="1">
    <citation type="submission" date="2019-01" db="EMBL/GenBank/DDBJ databases">
        <title>Nocardioides guangzhouensis sp. nov., an actinobacterium isolated from soil.</title>
        <authorList>
            <person name="Fu Y."/>
            <person name="Cai Y."/>
            <person name="Lin Z."/>
            <person name="Chen P."/>
        </authorList>
    </citation>
    <scope>NUCLEOTIDE SEQUENCE [LARGE SCALE GENOMIC DNA]</scope>
    <source>
        <strain evidence="1 2">NBRC 105384</strain>
    </source>
</reference>
<protein>
    <submittedName>
        <fullName evidence="1">DinB family protein</fullName>
    </submittedName>
</protein>
<dbReference type="Gene3D" id="1.20.120.450">
    <property type="entry name" value="dinb family like domain"/>
    <property type="match status" value="1"/>
</dbReference>
<dbReference type="Proteomes" id="UP000291189">
    <property type="component" value="Unassembled WGS sequence"/>
</dbReference>
<sequence>MSKRTDFPTSFDERATLTQLLSYVRLTVHAKCVGLSQSDAVQTPLPSSPSMSIAGLVSHLRWSEAFWIDVVFLGGPNQWPGTDDDSELQMRAGLEQPLTELLDEYAKQAAHTDDVIAARDWDAEAVGRDENTGRPFALRYIITHLIEETARHNGHLDILRELADGVTGD</sequence>
<organism evidence="1 2">
    <name type="scientific">Nocardioides iriomotensis</name>
    <dbReference type="NCBI Taxonomy" id="715784"/>
    <lineage>
        <taxon>Bacteria</taxon>
        <taxon>Bacillati</taxon>
        <taxon>Actinomycetota</taxon>
        <taxon>Actinomycetes</taxon>
        <taxon>Propionibacteriales</taxon>
        <taxon>Nocardioidaceae</taxon>
        <taxon>Nocardioides</taxon>
    </lineage>
</organism>
<name>A0A4Q5J4U6_9ACTN</name>
<gene>
    <name evidence="1" type="ORF">ETU37_06525</name>
</gene>
<dbReference type="InterPro" id="IPR034660">
    <property type="entry name" value="DinB/YfiT-like"/>
</dbReference>
<accession>A0A4Q5J4U6</accession>
<dbReference type="Pfam" id="PF04978">
    <property type="entry name" value="MST"/>
    <property type="match status" value="1"/>
</dbReference>
<keyword evidence="2" id="KW-1185">Reference proteome</keyword>
<evidence type="ECO:0000313" key="2">
    <source>
        <dbReference type="Proteomes" id="UP000291189"/>
    </source>
</evidence>